<evidence type="ECO:0000313" key="1">
    <source>
        <dbReference type="EMBL" id="VYS82852.1"/>
    </source>
</evidence>
<dbReference type="AlphaFoldDB" id="A0A6N2RPV2"/>
<reference evidence="1" key="1">
    <citation type="submission" date="2019-11" db="EMBL/GenBank/DDBJ databases">
        <authorList>
            <person name="Feng L."/>
        </authorList>
    </citation>
    <scope>NUCLEOTIDE SEQUENCE</scope>
    <source>
        <strain evidence="1">AundefinedLFYP135</strain>
    </source>
</reference>
<organism evidence="1">
    <name type="scientific">uncultured Anaerotruncus sp</name>
    <dbReference type="NCBI Taxonomy" id="905011"/>
    <lineage>
        <taxon>Bacteria</taxon>
        <taxon>Bacillati</taxon>
        <taxon>Bacillota</taxon>
        <taxon>Clostridia</taxon>
        <taxon>Eubacteriales</taxon>
        <taxon>Oscillospiraceae</taxon>
        <taxon>Anaerotruncus</taxon>
        <taxon>environmental samples</taxon>
    </lineage>
</organism>
<accession>A0A6N2RPV2</accession>
<proteinExistence type="predicted"/>
<name>A0A6N2RPV2_9FIRM</name>
<sequence length="120" mass="14201">MNLDSIRSILPSFQMGNFNMFNKITLLKWETKLDECDWGNITNLILEMISDENYKIIMEFLDVKSWCFDGDGQIKGFYIQDMSENGYENDVRYRVGDYEDDAIKFYCSNVVIQKFEKILS</sequence>
<dbReference type="EMBL" id="CACRSL010000003">
    <property type="protein sequence ID" value="VYS82852.1"/>
    <property type="molecule type" value="Genomic_DNA"/>
</dbReference>
<protein>
    <submittedName>
        <fullName evidence="1">Uncharacterized protein</fullName>
    </submittedName>
</protein>
<gene>
    <name evidence="1" type="ORF">AULFYP135_00537</name>
</gene>